<evidence type="ECO:0000256" key="6">
    <source>
        <dbReference type="ARBA" id="ARBA00023136"/>
    </source>
</evidence>
<dbReference type="GO" id="GO:0019901">
    <property type="term" value="F:protein kinase binding"/>
    <property type="evidence" value="ECO:0007669"/>
    <property type="project" value="TreeGrafter"/>
</dbReference>
<comment type="subcellular location">
    <subcellularLocation>
        <location evidence="1">Cell membrane</location>
        <topology evidence="1">Peripheral membrane protein</topology>
    </subcellularLocation>
    <subcellularLocation>
        <location evidence="2">Cytoplasm</location>
    </subcellularLocation>
</comment>
<dbReference type="Gene3D" id="1.20.120.1950">
    <property type="match status" value="1"/>
</dbReference>
<dbReference type="GO" id="GO:0005886">
    <property type="term" value="C:plasma membrane"/>
    <property type="evidence" value="ECO:0007669"/>
    <property type="project" value="UniProtKB-SubCell"/>
</dbReference>
<protein>
    <recommendedName>
        <fullName evidence="7">Programmed cell death protein 10 dimerisation domain-containing protein</fullName>
    </recommendedName>
</protein>
<dbReference type="Pfam" id="PF20929">
    <property type="entry name" value="PDCD10_N"/>
    <property type="match status" value="1"/>
</dbReference>
<evidence type="ECO:0000256" key="3">
    <source>
        <dbReference type="ARBA" id="ARBA00009181"/>
    </source>
</evidence>
<dbReference type="Pfam" id="PF06840">
    <property type="entry name" value="PDC10_C"/>
    <property type="match status" value="1"/>
</dbReference>
<keyword evidence="5" id="KW-0963">Cytoplasm</keyword>
<comment type="similarity">
    <text evidence="3">Belongs to the PDCD10 family.</text>
</comment>
<evidence type="ECO:0000256" key="2">
    <source>
        <dbReference type="ARBA" id="ARBA00004496"/>
    </source>
</evidence>
<evidence type="ECO:0000256" key="1">
    <source>
        <dbReference type="ARBA" id="ARBA00004202"/>
    </source>
</evidence>
<dbReference type="AlphaFoldDB" id="A0AA85F438"/>
<evidence type="ECO:0000313" key="9">
    <source>
        <dbReference type="WBParaSite" id="SRDH1_35750.1"/>
    </source>
</evidence>
<name>A0AA85F438_9TREM</name>
<keyword evidence="8" id="KW-1185">Reference proteome</keyword>
<sequence>MQIEGLKKCILAGAINCNDTGNMAGSRWPAAMAPTNRVGNASRTKQVIFEPTFAKMEKENYALTQRLKEAFYKVEKRYPGFSKDFMIGLLQRMGVDSEIDVTETCLRIAALQECDNSRTSRSPRVLELELTAKTLKTILSSIPDEIIDRRAFIEVIKGIADAIKMLLAAVGAFYDTLPPGTQKKCLEDQKRKFITYCRKFSDTLKQYFRNNDQTVVFSSANLLVSQTNLILFVVHDVN</sequence>
<evidence type="ECO:0000256" key="5">
    <source>
        <dbReference type="ARBA" id="ARBA00022490"/>
    </source>
</evidence>
<reference evidence="8" key="1">
    <citation type="submission" date="2022-06" db="EMBL/GenBank/DDBJ databases">
        <authorList>
            <person name="Berger JAMES D."/>
            <person name="Berger JAMES D."/>
        </authorList>
    </citation>
    <scope>NUCLEOTIDE SEQUENCE [LARGE SCALE GENOMIC DNA]</scope>
</reference>
<organism evidence="8 9">
    <name type="scientific">Schistosoma rodhaini</name>
    <dbReference type="NCBI Taxonomy" id="6188"/>
    <lineage>
        <taxon>Eukaryota</taxon>
        <taxon>Metazoa</taxon>
        <taxon>Spiralia</taxon>
        <taxon>Lophotrochozoa</taxon>
        <taxon>Platyhelminthes</taxon>
        <taxon>Trematoda</taxon>
        <taxon>Digenea</taxon>
        <taxon>Strigeidida</taxon>
        <taxon>Schistosomatoidea</taxon>
        <taxon>Schistosomatidae</taxon>
        <taxon>Schistosoma</taxon>
    </lineage>
</organism>
<dbReference type="PANTHER" id="PTHR13250:SF1">
    <property type="entry name" value="PROGRAMMED CELL DEATH PROTEIN 10"/>
    <property type="match status" value="1"/>
</dbReference>
<evidence type="ECO:0000256" key="4">
    <source>
        <dbReference type="ARBA" id="ARBA00022475"/>
    </source>
</evidence>
<evidence type="ECO:0000259" key="7">
    <source>
        <dbReference type="Pfam" id="PF20929"/>
    </source>
</evidence>
<dbReference type="Proteomes" id="UP000050792">
    <property type="component" value="Unassembled WGS sequence"/>
</dbReference>
<dbReference type="InterPro" id="IPR009652">
    <property type="entry name" value="PDCD10"/>
</dbReference>
<dbReference type="PANTHER" id="PTHR13250">
    <property type="entry name" value="TF-1 CELL APOPTOSIS RELATED PROTEIN-15"/>
    <property type="match status" value="1"/>
</dbReference>
<proteinExistence type="inferred from homology"/>
<dbReference type="GO" id="GO:0005737">
    <property type="term" value="C:cytoplasm"/>
    <property type="evidence" value="ECO:0007669"/>
    <property type="project" value="UniProtKB-SubCell"/>
</dbReference>
<feature type="domain" description="Programmed cell death protein 10 dimerisation" evidence="7">
    <location>
        <begin position="46"/>
        <end position="93"/>
    </location>
</feature>
<evidence type="ECO:0000313" key="8">
    <source>
        <dbReference type="Proteomes" id="UP000050792"/>
    </source>
</evidence>
<reference evidence="9" key="2">
    <citation type="submission" date="2023-11" db="UniProtKB">
        <authorList>
            <consortium name="WormBaseParasite"/>
        </authorList>
    </citation>
    <scope>IDENTIFICATION</scope>
</reference>
<keyword evidence="6" id="KW-0472">Membrane</keyword>
<dbReference type="InterPro" id="IPR048288">
    <property type="entry name" value="PDCD10_N"/>
</dbReference>
<accession>A0AA85F438</accession>
<dbReference type="GO" id="GO:1903358">
    <property type="term" value="P:regulation of Golgi organization"/>
    <property type="evidence" value="ECO:0007669"/>
    <property type="project" value="TreeGrafter"/>
</dbReference>
<dbReference type="InterPro" id="IPR053750">
    <property type="entry name" value="PDCD10_Homolog"/>
</dbReference>
<dbReference type="WBParaSite" id="SRDH1_35750.1">
    <property type="protein sequence ID" value="SRDH1_35750.1"/>
    <property type="gene ID" value="SRDH1_35750"/>
</dbReference>
<dbReference type="GO" id="GO:0090443">
    <property type="term" value="C:FAR/SIN/STRIPAK complex"/>
    <property type="evidence" value="ECO:0007669"/>
    <property type="project" value="TreeGrafter"/>
</dbReference>
<keyword evidence="4" id="KW-1003">Cell membrane</keyword>